<accession>A0A194AGS9</accession>
<dbReference type="InterPro" id="IPR051278">
    <property type="entry name" value="HdrB/HdrD_reductase"/>
</dbReference>
<dbReference type="STRING" id="1592317.DPF_1123"/>
<dbReference type="Proteomes" id="UP000095200">
    <property type="component" value="Unassembled WGS sequence"/>
</dbReference>
<evidence type="ECO:0000256" key="1">
    <source>
        <dbReference type="ARBA" id="ARBA00023002"/>
    </source>
</evidence>
<feature type="domain" description="Cysteine-rich" evidence="2">
    <location>
        <begin position="148"/>
        <end position="236"/>
    </location>
</feature>
<reference evidence="4" key="1">
    <citation type="submission" date="2016-06" db="EMBL/GenBank/DDBJ databases">
        <title>Draft genome sequence of Desulfoplanes formicivorans strain Pf12B.</title>
        <authorList>
            <person name="Watanabe M."/>
            <person name="Kojima H."/>
            <person name="Fukui M."/>
        </authorList>
    </citation>
    <scope>NUCLEOTIDE SEQUENCE [LARGE SCALE GENOMIC DNA]</scope>
    <source>
        <strain evidence="4">Pf12B</strain>
    </source>
</reference>
<dbReference type="RefSeq" id="WP_069857924.1">
    <property type="nucleotide sequence ID" value="NZ_BDFE01000015.1"/>
</dbReference>
<sequence length="282" mass="31121">MNQYALFLGCQIPARVQGYERSVRTVLHKLGLTILDIPEFTCCGYPMRNLNRIAFLASAARNLALAEARGRDVLTLCMCCFGTLKKAEQFMQEDAELKERVNAVLAEEGLHYAGKTRIRHLFNVLYQEVGLQTLNQAVCAPIKGARLAIHYGCHALRPSDITLFDDAIAPSILEEMLEITGGTPLKWDTKYDCCGAPLLGIDNDLSLGLARRKLALAHQHGADYLCTGCPYCHLQFSNLTPDQETPLVRPILLTQIMGLAMGARPEELGLEPGFTLVSTDQT</sequence>
<name>A0A194AGS9_9BACT</name>
<feature type="domain" description="Cysteine-rich" evidence="2">
    <location>
        <begin position="4"/>
        <end position="85"/>
    </location>
</feature>
<evidence type="ECO:0000313" key="4">
    <source>
        <dbReference type="Proteomes" id="UP000095200"/>
    </source>
</evidence>
<organism evidence="3 4">
    <name type="scientific">Desulfoplanes formicivorans</name>
    <dbReference type="NCBI Taxonomy" id="1592317"/>
    <lineage>
        <taxon>Bacteria</taxon>
        <taxon>Pseudomonadati</taxon>
        <taxon>Thermodesulfobacteriota</taxon>
        <taxon>Desulfovibrionia</taxon>
        <taxon>Desulfovibrionales</taxon>
        <taxon>Desulfoplanaceae</taxon>
        <taxon>Desulfoplanes</taxon>
    </lineage>
</organism>
<gene>
    <name evidence="3" type="ORF">DPF_1123</name>
</gene>
<dbReference type="Pfam" id="PF02754">
    <property type="entry name" value="CCG"/>
    <property type="match status" value="2"/>
</dbReference>
<proteinExistence type="predicted"/>
<keyword evidence="4" id="KW-1185">Reference proteome</keyword>
<dbReference type="EMBL" id="BDFE01000015">
    <property type="protein sequence ID" value="GAU08415.1"/>
    <property type="molecule type" value="Genomic_DNA"/>
</dbReference>
<dbReference type="Gene3D" id="1.20.1050.140">
    <property type="match status" value="1"/>
</dbReference>
<dbReference type="InterPro" id="IPR004017">
    <property type="entry name" value="Cys_rich_dom"/>
</dbReference>
<dbReference type="PANTHER" id="PTHR42947:SF1">
    <property type="entry name" value="COB--COM HETERODISULFIDE REDUCTASE SUBUNIT B 1"/>
    <property type="match status" value="1"/>
</dbReference>
<dbReference type="OrthoDB" id="9777685at2"/>
<evidence type="ECO:0000313" key="3">
    <source>
        <dbReference type="EMBL" id="GAU08415.1"/>
    </source>
</evidence>
<comment type="caution">
    <text evidence="3">The sequence shown here is derived from an EMBL/GenBank/DDBJ whole genome shotgun (WGS) entry which is preliminary data.</text>
</comment>
<dbReference type="PANTHER" id="PTHR42947">
    <property type="entry name" value="COB--COM HETERODISULFIDE REDUCTASE SUBUNIT B 1"/>
    <property type="match status" value="1"/>
</dbReference>
<evidence type="ECO:0000259" key="2">
    <source>
        <dbReference type="Pfam" id="PF02754"/>
    </source>
</evidence>
<dbReference type="GO" id="GO:0016491">
    <property type="term" value="F:oxidoreductase activity"/>
    <property type="evidence" value="ECO:0007669"/>
    <property type="project" value="UniProtKB-KW"/>
</dbReference>
<protein>
    <submittedName>
        <fullName evidence="3">Disulfide reductase</fullName>
    </submittedName>
</protein>
<keyword evidence="1" id="KW-0560">Oxidoreductase</keyword>
<dbReference type="AlphaFoldDB" id="A0A194AGS9"/>